<dbReference type="Gene3D" id="3.40.50.300">
    <property type="entry name" value="P-loop containing nucleotide triphosphate hydrolases"/>
    <property type="match status" value="1"/>
</dbReference>
<dbReference type="InterPro" id="IPR027417">
    <property type="entry name" value="P-loop_NTPase"/>
</dbReference>
<gene>
    <name evidence="1" type="ORF">FCI23_00955</name>
</gene>
<dbReference type="AlphaFoldDB" id="A0A4U0STN2"/>
<organism evidence="1 2">
    <name type="scientific">Actinacidiphila oryziradicis</name>
    <dbReference type="NCBI Taxonomy" id="2571141"/>
    <lineage>
        <taxon>Bacteria</taxon>
        <taxon>Bacillati</taxon>
        <taxon>Actinomycetota</taxon>
        <taxon>Actinomycetes</taxon>
        <taxon>Kitasatosporales</taxon>
        <taxon>Streptomycetaceae</taxon>
        <taxon>Actinacidiphila</taxon>
    </lineage>
</organism>
<dbReference type="Pfam" id="PF19798">
    <property type="entry name" value="Sulfotransfer_5"/>
    <property type="match status" value="1"/>
</dbReference>
<dbReference type="GO" id="GO:0016740">
    <property type="term" value="F:transferase activity"/>
    <property type="evidence" value="ECO:0007669"/>
    <property type="project" value="UniProtKB-KW"/>
</dbReference>
<keyword evidence="1" id="KW-0808">Transferase</keyword>
<dbReference type="InterPro" id="IPR053226">
    <property type="entry name" value="Pyrrolopyrazine_biosynth_F"/>
</dbReference>
<dbReference type="RefSeq" id="WP_136721703.1">
    <property type="nucleotide sequence ID" value="NZ_SUMC01000001.1"/>
</dbReference>
<name>A0A4U0STN2_9ACTN</name>
<dbReference type="PANTHER" id="PTHR48419:SF1">
    <property type="entry name" value="SULFOTRANSFERASE DOMAIN-CONTAINING PROTEIN"/>
    <property type="match status" value="1"/>
</dbReference>
<dbReference type="OrthoDB" id="272985at2"/>
<keyword evidence="2" id="KW-1185">Reference proteome</keyword>
<protein>
    <submittedName>
        <fullName evidence="1">Sulfotransferase family protein</fullName>
    </submittedName>
</protein>
<reference evidence="1 2" key="1">
    <citation type="submission" date="2019-04" db="EMBL/GenBank/DDBJ databases">
        <title>Streptomyces oryziradicis sp. nov., a novel actinomycete isolated from rhizosphere soil of rice (Oryza sativa L.).</title>
        <authorList>
            <person name="Li C."/>
        </authorList>
    </citation>
    <scope>NUCLEOTIDE SEQUENCE [LARGE SCALE GENOMIC DNA]</scope>
    <source>
        <strain evidence="1 2">NEAU-C40</strain>
    </source>
</reference>
<sequence>MIETNVATNFETSEAGGRRVIALWSAPRSRSTAFLRMMMERDDIVTLHEPFSHLSDFGSTEVGDRRIETEKDLIEAIREFSPGRRVFFKDTTDFHYPGVLADQHFLKEVQHTFIIRKPAEVIASHFALNPDVTVDEIGFGRLYELFETVRAATGTVPVVVDSDGLLDRPAETVEAYCARVGLTFLPDTLNWSNGTREEWLKAAKWHKDAGESAGFERAARQYEFTVDNHPPLAELHRQQVSYYEELLRHRLPVRATAAGSPTD</sequence>
<evidence type="ECO:0000313" key="2">
    <source>
        <dbReference type="Proteomes" id="UP000305778"/>
    </source>
</evidence>
<dbReference type="SUPFAM" id="SSF52540">
    <property type="entry name" value="P-loop containing nucleoside triphosphate hydrolases"/>
    <property type="match status" value="1"/>
</dbReference>
<evidence type="ECO:0000313" key="1">
    <source>
        <dbReference type="EMBL" id="TKA13544.1"/>
    </source>
</evidence>
<dbReference type="PANTHER" id="PTHR48419">
    <property type="entry name" value="SULFOTRANSFERASE DOMAIN-CONTAINING PROTEIN"/>
    <property type="match status" value="1"/>
</dbReference>
<proteinExistence type="predicted"/>
<comment type="caution">
    <text evidence="1">The sequence shown here is derived from an EMBL/GenBank/DDBJ whole genome shotgun (WGS) entry which is preliminary data.</text>
</comment>
<dbReference type="Proteomes" id="UP000305778">
    <property type="component" value="Unassembled WGS sequence"/>
</dbReference>
<accession>A0A4U0STN2</accession>
<dbReference type="EMBL" id="SUMC01000001">
    <property type="protein sequence ID" value="TKA13544.1"/>
    <property type="molecule type" value="Genomic_DNA"/>
</dbReference>